<organism evidence="2 3">
    <name type="scientific">Streptomyces kunmingensis</name>
    <dbReference type="NCBI Taxonomy" id="68225"/>
    <lineage>
        <taxon>Bacteria</taxon>
        <taxon>Bacillati</taxon>
        <taxon>Actinomycetota</taxon>
        <taxon>Actinomycetes</taxon>
        <taxon>Kitasatosporales</taxon>
        <taxon>Streptomycetaceae</taxon>
        <taxon>Streptomyces</taxon>
    </lineage>
</organism>
<accession>A0ABU6C8B5</accession>
<reference evidence="2 3" key="1">
    <citation type="submission" date="2022-10" db="EMBL/GenBank/DDBJ databases">
        <authorList>
            <person name="Xie J."/>
            <person name="Shen N."/>
        </authorList>
    </citation>
    <scope>NUCLEOTIDE SEQUENCE [LARGE SCALE GENOMIC DNA]</scope>
    <source>
        <strain evidence="2 3">DSM 41681</strain>
    </source>
</reference>
<gene>
    <name evidence="2" type="ORF">OKJ48_10070</name>
</gene>
<evidence type="ECO:0000313" key="2">
    <source>
        <dbReference type="EMBL" id="MEB3960585.1"/>
    </source>
</evidence>
<dbReference type="RefSeq" id="WP_324767703.1">
    <property type="nucleotide sequence ID" value="NZ_BAAATS010000016.1"/>
</dbReference>
<name>A0ABU6C8B5_9ACTN</name>
<sequence length="82" mass="9073">MTTHIATPLGRILCGHLALAMSGTATLVLLEAERYRAALYLLWAALPVTAAAWALARAHEKRRLRRERDAHTARPADWTSVV</sequence>
<evidence type="ECO:0000313" key="3">
    <source>
        <dbReference type="Proteomes" id="UP001352223"/>
    </source>
</evidence>
<keyword evidence="3" id="KW-1185">Reference proteome</keyword>
<protein>
    <recommendedName>
        <fullName evidence="4">Integral membrane protein</fullName>
    </recommendedName>
</protein>
<feature type="transmembrane region" description="Helical" evidence="1">
    <location>
        <begin position="38"/>
        <end position="56"/>
    </location>
</feature>
<dbReference type="Proteomes" id="UP001352223">
    <property type="component" value="Unassembled WGS sequence"/>
</dbReference>
<evidence type="ECO:0008006" key="4">
    <source>
        <dbReference type="Google" id="ProtNLM"/>
    </source>
</evidence>
<dbReference type="EMBL" id="JAOZYB010000057">
    <property type="protein sequence ID" value="MEB3960585.1"/>
    <property type="molecule type" value="Genomic_DNA"/>
</dbReference>
<keyword evidence="1" id="KW-0812">Transmembrane</keyword>
<proteinExistence type="predicted"/>
<keyword evidence="1" id="KW-0472">Membrane</keyword>
<keyword evidence="1" id="KW-1133">Transmembrane helix</keyword>
<comment type="caution">
    <text evidence="2">The sequence shown here is derived from an EMBL/GenBank/DDBJ whole genome shotgun (WGS) entry which is preliminary data.</text>
</comment>
<feature type="transmembrane region" description="Helical" evidence="1">
    <location>
        <begin position="12"/>
        <end position="32"/>
    </location>
</feature>
<evidence type="ECO:0000256" key="1">
    <source>
        <dbReference type="SAM" id="Phobius"/>
    </source>
</evidence>